<dbReference type="InParanoid" id="D9Q039"/>
<dbReference type="Proteomes" id="UP000000346">
    <property type="component" value="Chromosome"/>
</dbReference>
<feature type="transmembrane region" description="Helical" evidence="1">
    <location>
        <begin position="375"/>
        <end position="396"/>
    </location>
</feature>
<reference evidence="2 3" key="1">
    <citation type="journal article" date="2010" name="Appl. Environ. Microbiol.">
        <title>The genome sequence of the crenarchaeon Acidilobus saccharovorans supports a new order, Acidilobales, and suggests an important ecological role in terrestrial acidic hot springs.</title>
        <authorList>
            <person name="Mardanov A.V."/>
            <person name="Svetlitchnyi V.A."/>
            <person name="Beletsky A.V."/>
            <person name="Prokofeva M.I."/>
            <person name="Bonch-Osmolovskaya E.A."/>
            <person name="Ravin N.V."/>
            <person name="Skryabin K.G."/>
        </authorList>
    </citation>
    <scope>NUCLEOTIDE SEQUENCE [LARGE SCALE GENOMIC DNA]</scope>
    <source>
        <strain evidence="3">DSM 16705 / JCM 18335 / VKM B-2471 / 345-15</strain>
    </source>
</reference>
<dbReference type="GO" id="GO:0005886">
    <property type="term" value="C:plasma membrane"/>
    <property type="evidence" value="ECO:0007669"/>
    <property type="project" value="UniProtKB-SubCell"/>
</dbReference>
<dbReference type="KEGG" id="asc:ASAC_0270"/>
<keyword evidence="1" id="KW-0472">Membrane</keyword>
<dbReference type="GO" id="GO:0140359">
    <property type="term" value="F:ABC-type transporter activity"/>
    <property type="evidence" value="ECO:0007669"/>
    <property type="project" value="InterPro"/>
</dbReference>
<dbReference type="STRING" id="666510.ASAC_0270"/>
<protein>
    <submittedName>
        <fullName evidence="2">ABC transporter, permease protein</fullName>
    </submittedName>
</protein>
<evidence type="ECO:0000256" key="1">
    <source>
        <dbReference type="SAM" id="Phobius"/>
    </source>
</evidence>
<feature type="transmembrane region" description="Helical" evidence="1">
    <location>
        <begin position="243"/>
        <end position="272"/>
    </location>
</feature>
<dbReference type="PANTHER" id="PTHR43471">
    <property type="entry name" value="ABC TRANSPORTER PERMEASE"/>
    <property type="match status" value="1"/>
</dbReference>
<name>D9Q039_ACIS3</name>
<dbReference type="eggNOG" id="arCOG01462">
    <property type="taxonomic scope" value="Archaea"/>
</dbReference>
<dbReference type="OrthoDB" id="37107at2157"/>
<sequence>MRIEEIKAVLWKELLDMVRDRRALALMIIVPLVGLPLMALLAGGLSSAQLTTVYIQVNDTKSFGIAEWLGESIVNASEQQGLKVNLTVSSGPPPRVYDIEITIPRGFYNNLTAVDGVATLIVRVMVGSYAAQEVSNIISSVVSQLSSQVVDSRVDSLARMAGINISAERLLNPIVITTGYILPSGKAASAQQVQLSLTVRLLQFSLFFVVNPAVVLMTDAFLGEKERKTLEVLLASPLSGTSLLVGKLLSSAVMGLAIAVADSAGFIIYFLMLASSAGLRLTPALLGLNMVDSAVLVLMTSSFIMPIVLRSPSARAAQASAYALLMVALGIYFSALFVNVGSLPTAIRYTLMAIPFTEASLALSNYVVGQYLMAALDIIIMVAFTALFVALSLKAFNPERLVTSR</sequence>
<evidence type="ECO:0000313" key="2">
    <source>
        <dbReference type="EMBL" id="ADL18677.1"/>
    </source>
</evidence>
<dbReference type="GeneID" id="9498493"/>
<dbReference type="PANTHER" id="PTHR43471:SF3">
    <property type="entry name" value="ABC TRANSPORTER PERMEASE PROTEIN NATB"/>
    <property type="match status" value="1"/>
</dbReference>
<gene>
    <name evidence="2" type="ordered locus">ASAC_0270</name>
</gene>
<keyword evidence="1" id="KW-1133">Transmembrane helix</keyword>
<feature type="transmembrane region" description="Helical" evidence="1">
    <location>
        <begin position="201"/>
        <end position="222"/>
    </location>
</feature>
<keyword evidence="3" id="KW-1185">Reference proteome</keyword>
<dbReference type="EMBL" id="CP001742">
    <property type="protein sequence ID" value="ADL18677.1"/>
    <property type="molecule type" value="Genomic_DNA"/>
</dbReference>
<dbReference type="AlphaFoldDB" id="D9Q039"/>
<accession>D9Q039</accession>
<dbReference type="Pfam" id="PF12679">
    <property type="entry name" value="ABC2_membrane_2"/>
    <property type="match status" value="1"/>
</dbReference>
<feature type="transmembrane region" description="Helical" evidence="1">
    <location>
        <begin position="321"/>
        <end position="340"/>
    </location>
</feature>
<organism evidence="2 3">
    <name type="scientific">Acidilobus saccharovorans (strain DSM 16705 / JCM 18335 / VKM B-2471 / 345-15)</name>
    <dbReference type="NCBI Taxonomy" id="666510"/>
    <lineage>
        <taxon>Archaea</taxon>
        <taxon>Thermoproteota</taxon>
        <taxon>Thermoprotei</taxon>
        <taxon>Acidilobales</taxon>
        <taxon>Acidilobaceae</taxon>
        <taxon>Acidilobus</taxon>
    </lineage>
</organism>
<keyword evidence="1" id="KW-0812">Transmembrane</keyword>
<dbReference type="RefSeq" id="WP_013266189.1">
    <property type="nucleotide sequence ID" value="NC_014374.1"/>
</dbReference>
<feature type="transmembrane region" description="Helical" evidence="1">
    <location>
        <begin position="23"/>
        <end position="45"/>
    </location>
</feature>
<proteinExistence type="predicted"/>
<evidence type="ECO:0000313" key="3">
    <source>
        <dbReference type="Proteomes" id="UP000000346"/>
    </source>
</evidence>
<feature type="transmembrane region" description="Helical" evidence="1">
    <location>
        <begin position="284"/>
        <end position="309"/>
    </location>
</feature>
<dbReference type="HOGENOM" id="CLU_055390_0_0_2"/>